<dbReference type="Pfam" id="PF15616">
    <property type="entry name" value="TerY_C"/>
    <property type="match status" value="1"/>
</dbReference>
<protein>
    <submittedName>
        <fullName evidence="2">Uncharacterized protein YegL</fullName>
    </submittedName>
</protein>
<dbReference type="RefSeq" id="WP_132977934.1">
    <property type="nucleotide sequence ID" value="NZ_SMAO01000008.1"/>
</dbReference>
<dbReference type="AlphaFoldDB" id="A0A4R3MT02"/>
<dbReference type="InterPro" id="IPR002035">
    <property type="entry name" value="VWF_A"/>
</dbReference>
<comment type="caution">
    <text evidence="2">The sequence shown here is derived from an EMBL/GenBank/DDBJ whole genome shotgun (WGS) entry which is preliminary data.</text>
</comment>
<feature type="domain" description="VWFA" evidence="1">
    <location>
        <begin position="5"/>
        <end position="158"/>
    </location>
</feature>
<dbReference type="EMBL" id="SMAO01000008">
    <property type="protein sequence ID" value="TCT19414.1"/>
    <property type="molecule type" value="Genomic_DNA"/>
</dbReference>
<dbReference type="Pfam" id="PF00092">
    <property type="entry name" value="VWA"/>
    <property type="match status" value="1"/>
</dbReference>
<dbReference type="Gene3D" id="3.40.50.410">
    <property type="entry name" value="von Willebrand factor, type A domain"/>
    <property type="match status" value="1"/>
</dbReference>
<dbReference type="Proteomes" id="UP000295717">
    <property type="component" value="Unassembled WGS sequence"/>
</dbReference>
<dbReference type="PROSITE" id="PS50234">
    <property type="entry name" value="VWFA"/>
    <property type="match status" value="1"/>
</dbReference>
<sequence>MRRLPVFFVLDCSESMVGDNLRKMEDGLQSVVRVLRADPHALETVHLAVIAFAGIARTIVPLLEVVSFYPPKLPLGGGTSLGAALDVLMAELDQSVVKTTAERKGDWKPIVYLFTDGHPTDDPGPAIGRWHARYASRATLIAIGIGKDADFSLLQRLTEHVILFEERRPGDFTTFVNWISASVVVQSRSLGEGADGHALPPLDQRVLTLIKDPLPTPIDESCVTLVGRCQKTQRPYLIKYERELQPVTQLDFNFAVPIYRLEGCHPLDEDYFVWSDPRTVELKVNTSELIGAPACPHCGNATAFAMCGCGKLLCINGPGEALCPWCDRQVTFAPGPSPDEGGFEVGRSRG</sequence>
<organism evidence="2 3">
    <name type="scientific">Thiobaca trueperi</name>
    <dbReference type="NCBI Taxonomy" id="127458"/>
    <lineage>
        <taxon>Bacteria</taxon>
        <taxon>Pseudomonadati</taxon>
        <taxon>Pseudomonadota</taxon>
        <taxon>Gammaproteobacteria</taxon>
        <taxon>Chromatiales</taxon>
        <taxon>Chromatiaceae</taxon>
        <taxon>Thiobaca</taxon>
    </lineage>
</organism>
<keyword evidence="3" id="KW-1185">Reference proteome</keyword>
<evidence type="ECO:0000259" key="1">
    <source>
        <dbReference type="PROSITE" id="PS50234"/>
    </source>
</evidence>
<proteinExistence type="predicted"/>
<name>A0A4R3MT02_9GAMM</name>
<accession>A0A4R3MT02</accession>
<evidence type="ECO:0000313" key="3">
    <source>
        <dbReference type="Proteomes" id="UP000295717"/>
    </source>
</evidence>
<dbReference type="InterPro" id="IPR028274">
    <property type="entry name" value="TerY-C"/>
</dbReference>
<dbReference type="InterPro" id="IPR036465">
    <property type="entry name" value="vWFA_dom_sf"/>
</dbReference>
<reference evidence="2 3" key="1">
    <citation type="submission" date="2019-03" db="EMBL/GenBank/DDBJ databases">
        <title>Genomic Encyclopedia of Type Strains, Phase IV (KMG-IV): sequencing the most valuable type-strain genomes for metagenomic binning, comparative biology and taxonomic classification.</title>
        <authorList>
            <person name="Goeker M."/>
        </authorList>
    </citation>
    <scope>NUCLEOTIDE SEQUENCE [LARGE SCALE GENOMIC DNA]</scope>
    <source>
        <strain evidence="2 3">DSM 13587</strain>
    </source>
</reference>
<dbReference type="SMART" id="SM00327">
    <property type="entry name" value="VWA"/>
    <property type="match status" value="1"/>
</dbReference>
<dbReference type="OrthoDB" id="9806395at2"/>
<dbReference type="SUPFAM" id="SSF53300">
    <property type="entry name" value="vWA-like"/>
    <property type="match status" value="1"/>
</dbReference>
<evidence type="ECO:0000313" key="2">
    <source>
        <dbReference type="EMBL" id="TCT19414.1"/>
    </source>
</evidence>
<gene>
    <name evidence="2" type="ORF">EDC35_10820</name>
</gene>